<dbReference type="CDD" id="cd07812">
    <property type="entry name" value="SRPBCC"/>
    <property type="match status" value="1"/>
</dbReference>
<evidence type="ECO:0000313" key="1">
    <source>
        <dbReference type="EMBL" id="MFB9258597.1"/>
    </source>
</evidence>
<comment type="caution">
    <text evidence="1">The sequence shown here is derived from an EMBL/GenBank/DDBJ whole genome shotgun (WGS) entry which is preliminary data.</text>
</comment>
<keyword evidence="2" id="KW-1185">Reference proteome</keyword>
<evidence type="ECO:0000313" key="2">
    <source>
        <dbReference type="Proteomes" id="UP001589700"/>
    </source>
</evidence>
<dbReference type="Proteomes" id="UP001589700">
    <property type="component" value="Unassembled WGS sequence"/>
</dbReference>
<sequence length="162" mass="18574">MKYTNSIEISIPRTEVVRLLSDPTLRPQWLRGLVLHEPLSGSDGQPGTTSRVVFQTGKQTMECTETITRREPDTLDEISTETDVLFERKIVADGMESVTLDRLYESSPSRTIWTSDEEYRFTGAMKLLAPMMRSSFTKQSRRHLQDFKAFAEHGIDVRDTKD</sequence>
<dbReference type="RefSeq" id="WP_182632705.1">
    <property type="nucleotide sequence ID" value="NZ_JAALDM010000175.1"/>
</dbReference>
<gene>
    <name evidence="1" type="ORF">ACFFVD_02155</name>
</gene>
<dbReference type="InterPro" id="IPR019587">
    <property type="entry name" value="Polyketide_cyclase/dehydratase"/>
</dbReference>
<organism evidence="1 2">
    <name type="scientific">Dietzia aerolata</name>
    <dbReference type="NCBI Taxonomy" id="595984"/>
    <lineage>
        <taxon>Bacteria</taxon>
        <taxon>Bacillati</taxon>
        <taxon>Actinomycetota</taxon>
        <taxon>Actinomycetes</taxon>
        <taxon>Mycobacteriales</taxon>
        <taxon>Dietziaceae</taxon>
        <taxon>Dietzia</taxon>
    </lineage>
</organism>
<dbReference type="EMBL" id="JBHMDY010000001">
    <property type="protein sequence ID" value="MFB9258597.1"/>
    <property type="molecule type" value="Genomic_DNA"/>
</dbReference>
<protein>
    <submittedName>
        <fullName evidence="1">SRPBCC family protein</fullName>
    </submittedName>
</protein>
<accession>A0ABV5JLJ1</accession>
<dbReference type="Pfam" id="PF10604">
    <property type="entry name" value="Polyketide_cyc2"/>
    <property type="match status" value="1"/>
</dbReference>
<name>A0ABV5JLJ1_9ACTN</name>
<proteinExistence type="predicted"/>
<reference evidence="1 2" key="1">
    <citation type="submission" date="2024-09" db="EMBL/GenBank/DDBJ databases">
        <authorList>
            <person name="Sun Q."/>
            <person name="Mori K."/>
        </authorList>
    </citation>
    <scope>NUCLEOTIDE SEQUENCE [LARGE SCALE GENOMIC DNA]</scope>
    <source>
        <strain evidence="1 2">CCM 7659</strain>
    </source>
</reference>
<dbReference type="Gene3D" id="3.30.530.20">
    <property type="match status" value="1"/>
</dbReference>
<dbReference type="SUPFAM" id="SSF55961">
    <property type="entry name" value="Bet v1-like"/>
    <property type="match status" value="1"/>
</dbReference>
<dbReference type="InterPro" id="IPR023393">
    <property type="entry name" value="START-like_dom_sf"/>
</dbReference>